<dbReference type="PANTHER" id="PTHR10544">
    <property type="entry name" value="60S RIBOSOMAL PROTEIN L28"/>
    <property type="match status" value="1"/>
</dbReference>
<feature type="region of interest" description="Disordered" evidence="4">
    <location>
        <begin position="72"/>
        <end position="92"/>
    </location>
</feature>
<dbReference type="EMBL" id="JAADJZ010000019">
    <property type="protein sequence ID" value="KAF2868289.1"/>
    <property type="molecule type" value="Genomic_DNA"/>
</dbReference>
<evidence type="ECO:0000256" key="4">
    <source>
        <dbReference type="SAM" id="MobiDB-lite"/>
    </source>
</evidence>
<gene>
    <name evidence="6" type="ORF">BDV95DRAFT_124995</name>
</gene>
<reference evidence="6 7" key="1">
    <citation type="submission" date="2020-01" db="EMBL/GenBank/DDBJ databases">
        <authorList>
            <consortium name="DOE Joint Genome Institute"/>
            <person name="Haridas S."/>
            <person name="Albert R."/>
            <person name="Binder M."/>
            <person name="Bloem J."/>
            <person name="Labutti K."/>
            <person name="Salamov A."/>
            <person name="Andreopoulos B."/>
            <person name="Baker S.E."/>
            <person name="Barry K."/>
            <person name="Bills G."/>
            <person name="Bluhm B.H."/>
            <person name="Cannon C."/>
            <person name="Castanera R."/>
            <person name="Culley D.E."/>
            <person name="Daum C."/>
            <person name="Ezra D."/>
            <person name="Gonzalez J.B."/>
            <person name="Henrissat B."/>
            <person name="Kuo A."/>
            <person name="Liang C."/>
            <person name="Lipzen A."/>
            <person name="Lutzoni F."/>
            <person name="Magnuson J."/>
            <person name="Mondo S."/>
            <person name="Nolan M."/>
            <person name="Ohm R."/>
            <person name="Pangilinan J."/>
            <person name="Park H.-J.H."/>
            <person name="Ramirez L."/>
            <person name="Alfaro M."/>
            <person name="Sun H."/>
            <person name="Tritt A."/>
            <person name="Yoshinaga Y."/>
            <person name="Zwiers L.-H.L."/>
            <person name="Turgeon B.G."/>
            <person name="Goodwin S.B."/>
            <person name="Spatafora J.W."/>
            <person name="Crous P.W."/>
            <person name="Grigoriev I.V."/>
        </authorList>
    </citation>
    <scope>NUCLEOTIDE SEQUENCE [LARGE SCALE GENOMIC DNA]</scope>
    <source>
        <strain evidence="6 7">CBS 611.86</strain>
    </source>
</reference>
<keyword evidence="2 6" id="KW-0689">Ribosomal protein</keyword>
<dbReference type="Pfam" id="PF01778">
    <property type="entry name" value="Ribosomal_L28e"/>
    <property type="match status" value="1"/>
</dbReference>
<comment type="caution">
    <text evidence="6">The sequence shown here is derived from an EMBL/GenBank/DDBJ whole genome shotgun (WGS) entry which is preliminary data.</text>
</comment>
<feature type="domain" description="Ribosomal eL28/Mak16" evidence="5">
    <location>
        <begin position="8"/>
        <end position="127"/>
    </location>
</feature>
<evidence type="ECO:0000256" key="3">
    <source>
        <dbReference type="ARBA" id="ARBA00023274"/>
    </source>
</evidence>
<dbReference type="FunFam" id="3.30.390.110:FF:000002">
    <property type="entry name" value="60S ribosomal protein L28"/>
    <property type="match status" value="1"/>
</dbReference>
<evidence type="ECO:0000256" key="1">
    <source>
        <dbReference type="ARBA" id="ARBA00007926"/>
    </source>
</evidence>
<name>A0A7C8I1G1_9PLEO</name>
<sequence>MATLSSDLIWEITRNTSSNLVKRKTGGGYAFSRDPLNLTNKYNRRNEGLVNNKAIGIAPGQDGGVTLITKKNDKAHSPASHTHSSTFPNSRSTRKIYSSIIGSTANRNYRADLRKDAVARASALRKSQKPVKESKVSKPRGAKAKATEEST</sequence>
<dbReference type="GO" id="GO:1990904">
    <property type="term" value="C:ribonucleoprotein complex"/>
    <property type="evidence" value="ECO:0007669"/>
    <property type="project" value="UniProtKB-KW"/>
</dbReference>
<dbReference type="GO" id="GO:0003735">
    <property type="term" value="F:structural constituent of ribosome"/>
    <property type="evidence" value="ECO:0007669"/>
    <property type="project" value="InterPro"/>
</dbReference>
<dbReference type="GO" id="GO:0005840">
    <property type="term" value="C:ribosome"/>
    <property type="evidence" value="ECO:0007669"/>
    <property type="project" value="UniProtKB-KW"/>
</dbReference>
<proteinExistence type="inferred from homology"/>
<accession>A0A7C8I1G1</accession>
<feature type="compositionally biased region" description="Low complexity" evidence="4">
    <location>
        <begin position="77"/>
        <end position="86"/>
    </location>
</feature>
<protein>
    <submittedName>
        <fullName evidence="6">60S ribosomal protein L28</fullName>
    </submittedName>
</protein>
<dbReference type="GO" id="GO:0006412">
    <property type="term" value="P:translation"/>
    <property type="evidence" value="ECO:0007669"/>
    <property type="project" value="InterPro"/>
</dbReference>
<keyword evidence="7" id="KW-1185">Reference proteome</keyword>
<keyword evidence="3" id="KW-0687">Ribonucleoprotein</keyword>
<evidence type="ECO:0000313" key="7">
    <source>
        <dbReference type="Proteomes" id="UP000481861"/>
    </source>
</evidence>
<comment type="similarity">
    <text evidence="1">Belongs to the eukaryotic ribosomal protein eL28 family.</text>
</comment>
<dbReference type="Proteomes" id="UP000481861">
    <property type="component" value="Unassembled WGS sequence"/>
</dbReference>
<evidence type="ECO:0000259" key="5">
    <source>
        <dbReference type="Pfam" id="PF01778"/>
    </source>
</evidence>
<dbReference type="OrthoDB" id="338850at2759"/>
<dbReference type="InterPro" id="IPR002672">
    <property type="entry name" value="Ribosomal_eL28"/>
</dbReference>
<feature type="region of interest" description="Disordered" evidence="4">
    <location>
        <begin position="120"/>
        <end position="151"/>
    </location>
</feature>
<evidence type="ECO:0000313" key="6">
    <source>
        <dbReference type="EMBL" id="KAF2868289.1"/>
    </source>
</evidence>
<dbReference type="InterPro" id="IPR029004">
    <property type="entry name" value="Ribosomal_eL28/Mak16"/>
</dbReference>
<organism evidence="6 7">
    <name type="scientific">Massariosphaeria phaeospora</name>
    <dbReference type="NCBI Taxonomy" id="100035"/>
    <lineage>
        <taxon>Eukaryota</taxon>
        <taxon>Fungi</taxon>
        <taxon>Dikarya</taxon>
        <taxon>Ascomycota</taxon>
        <taxon>Pezizomycotina</taxon>
        <taxon>Dothideomycetes</taxon>
        <taxon>Pleosporomycetidae</taxon>
        <taxon>Pleosporales</taxon>
        <taxon>Pleosporales incertae sedis</taxon>
        <taxon>Massariosphaeria</taxon>
    </lineage>
</organism>
<evidence type="ECO:0000256" key="2">
    <source>
        <dbReference type="ARBA" id="ARBA00022980"/>
    </source>
</evidence>
<dbReference type="Gene3D" id="3.30.390.110">
    <property type="match status" value="1"/>
</dbReference>
<dbReference type="AlphaFoldDB" id="A0A7C8I1G1"/>